<name>B8IGL9_METNO</name>
<protein>
    <recommendedName>
        <fullName evidence="3 9">Biotin carboxyl carrier protein of acetyl-CoA carboxylase</fullName>
    </recommendedName>
</protein>
<dbReference type="CDD" id="cd06850">
    <property type="entry name" value="biotinyl_domain"/>
    <property type="match status" value="1"/>
</dbReference>
<evidence type="ECO:0000256" key="4">
    <source>
        <dbReference type="ARBA" id="ARBA00022516"/>
    </source>
</evidence>
<dbReference type="EMBL" id="CP001349">
    <property type="protein sequence ID" value="ACL55919.1"/>
    <property type="molecule type" value="Genomic_DNA"/>
</dbReference>
<dbReference type="GO" id="GO:0006633">
    <property type="term" value="P:fatty acid biosynthetic process"/>
    <property type="evidence" value="ECO:0007669"/>
    <property type="project" value="UniProtKB-UniPathway"/>
</dbReference>
<evidence type="ECO:0000256" key="6">
    <source>
        <dbReference type="ARBA" id="ARBA00023098"/>
    </source>
</evidence>
<feature type="compositionally biased region" description="Pro residues" evidence="10">
    <location>
        <begin position="48"/>
        <end position="60"/>
    </location>
</feature>
<gene>
    <name evidence="12" type="ordered locus">Mnod_0897</name>
</gene>
<dbReference type="Proteomes" id="UP000008207">
    <property type="component" value="Chromosome"/>
</dbReference>
<dbReference type="PANTHER" id="PTHR45266">
    <property type="entry name" value="OXALOACETATE DECARBOXYLASE ALPHA CHAIN"/>
    <property type="match status" value="1"/>
</dbReference>
<dbReference type="InterPro" id="IPR001882">
    <property type="entry name" value="Biotin_BS"/>
</dbReference>
<evidence type="ECO:0000313" key="13">
    <source>
        <dbReference type="Proteomes" id="UP000008207"/>
    </source>
</evidence>
<dbReference type="InterPro" id="IPR050709">
    <property type="entry name" value="Biotin_Carboxyl_Carrier/Decarb"/>
</dbReference>
<dbReference type="KEGG" id="mno:Mnod_0897"/>
<dbReference type="PROSITE" id="PS50968">
    <property type="entry name" value="BIOTINYL_LIPOYL"/>
    <property type="match status" value="1"/>
</dbReference>
<dbReference type="Gene3D" id="2.40.50.100">
    <property type="match status" value="1"/>
</dbReference>
<evidence type="ECO:0000256" key="8">
    <source>
        <dbReference type="ARBA" id="ARBA00023267"/>
    </source>
</evidence>
<keyword evidence="5 9" id="KW-0276">Fatty acid metabolism</keyword>
<keyword evidence="7 9" id="KW-0275">Fatty acid biosynthesis</keyword>
<dbReference type="InterPro" id="IPR011053">
    <property type="entry name" value="Single_hybrid_motif"/>
</dbReference>
<dbReference type="PROSITE" id="PS00188">
    <property type="entry name" value="BIOTIN"/>
    <property type="match status" value="1"/>
</dbReference>
<reference evidence="12 13" key="1">
    <citation type="submission" date="2009-01" db="EMBL/GenBank/DDBJ databases">
        <title>Complete sequence of chromosome of Methylobacterium nodulans ORS 2060.</title>
        <authorList>
            <consortium name="US DOE Joint Genome Institute"/>
            <person name="Lucas S."/>
            <person name="Copeland A."/>
            <person name="Lapidus A."/>
            <person name="Glavina del Rio T."/>
            <person name="Dalin E."/>
            <person name="Tice H."/>
            <person name="Bruce D."/>
            <person name="Goodwin L."/>
            <person name="Pitluck S."/>
            <person name="Sims D."/>
            <person name="Brettin T."/>
            <person name="Detter J.C."/>
            <person name="Han C."/>
            <person name="Larimer F."/>
            <person name="Land M."/>
            <person name="Hauser L."/>
            <person name="Kyrpides N."/>
            <person name="Ivanova N."/>
            <person name="Marx C.J."/>
            <person name="Richardson P."/>
        </authorList>
    </citation>
    <scope>NUCLEOTIDE SEQUENCE [LARGE SCALE GENOMIC DNA]</scope>
    <source>
        <strain evidence="13">LMG 21967 / CNCM I-2342 / ORS 2060</strain>
    </source>
</reference>
<feature type="region of interest" description="Disordered" evidence="10">
    <location>
        <begin position="31"/>
        <end position="66"/>
    </location>
</feature>
<evidence type="ECO:0000256" key="10">
    <source>
        <dbReference type="SAM" id="MobiDB-lite"/>
    </source>
</evidence>
<dbReference type="PRINTS" id="PR01071">
    <property type="entry name" value="ACOABIOTINCC"/>
</dbReference>
<dbReference type="PANTHER" id="PTHR45266:SF3">
    <property type="entry name" value="OXALOACETATE DECARBOXYLASE ALPHA CHAIN"/>
    <property type="match status" value="1"/>
</dbReference>
<organism evidence="12 13">
    <name type="scientific">Methylobacterium nodulans (strain LMG 21967 / CNCM I-2342 / ORS 2060)</name>
    <dbReference type="NCBI Taxonomy" id="460265"/>
    <lineage>
        <taxon>Bacteria</taxon>
        <taxon>Pseudomonadati</taxon>
        <taxon>Pseudomonadota</taxon>
        <taxon>Alphaproteobacteria</taxon>
        <taxon>Hyphomicrobiales</taxon>
        <taxon>Methylobacteriaceae</taxon>
        <taxon>Methylobacterium</taxon>
    </lineage>
</organism>
<dbReference type="GO" id="GO:0003989">
    <property type="term" value="F:acetyl-CoA carboxylase activity"/>
    <property type="evidence" value="ECO:0007669"/>
    <property type="project" value="InterPro"/>
</dbReference>
<evidence type="ECO:0000256" key="1">
    <source>
        <dbReference type="ARBA" id="ARBA00003761"/>
    </source>
</evidence>
<proteinExistence type="predicted"/>
<dbReference type="OrthoDB" id="9811735at2"/>
<keyword evidence="8 9" id="KW-0092">Biotin</keyword>
<evidence type="ECO:0000256" key="3">
    <source>
        <dbReference type="ARBA" id="ARBA00017562"/>
    </source>
</evidence>
<evidence type="ECO:0000256" key="7">
    <source>
        <dbReference type="ARBA" id="ARBA00023160"/>
    </source>
</evidence>
<dbReference type="SUPFAM" id="SSF51230">
    <property type="entry name" value="Single hybrid motif"/>
    <property type="match status" value="1"/>
</dbReference>
<dbReference type="STRING" id="460265.Mnod_0897"/>
<accession>B8IGL9</accession>
<feature type="domain" description="Lipoyl-binding" evidence="11">
    <location>
        <begin position="66"/>
        <end position="140"/>
    </location>
</feature>
<dbReference type="InterPro" id="IPR001249">
    <property type="entry name" value="AcCoA_biotinCC"/>
</dbReference>
<evidence type="ECO:0000259" key="11">
    <source>
        <dbReference type="PROSITE" id="PS50968"/>
    </source>
</evidence>
<dbReference type="GO" id="GO:0009317">
    <property type="term" value="C:acetyl-CoA carboxylase complex"/>
    <property type="evidence" value="ECO:0007669"/>
    <property type="project" value="InterPro"/>
</dbReference>
<keyword evidence="4 9" id="KW-0444">Lipid biosynthesis</keyword>
<evidence type="ECO:0000256" key="5">
    <source>
        <dbReference type="ARBA" id="ARBA00022832"/>
    </source>
</evidence>
<dbReference type="eggNOG" id="COG0511">
    <property type="taxonomic scope" value="Bacteria"/>
</dbReference>
<keyword evidence="6 9" id="KW-0443">Lipid metabolism</keyword>
<dbReference type="InterPro" id="IPR000089">
    <property type="entry name" value="Biotin_lipoyl"/>
</dbReference>
<dbReference type="AlphaFoldDB" id="B8IGL9"/>
<dbReference type="UniPathway" id="UPA00094"/>
<keyword evidence="13" id="KW-1185">Reference proteome</keyword>
<evidence type="ECO:0000256" key="2">
    <source>
        <dbReference type="ARBA" id="ARBA00005194"/>
    </source>
</evidence>
<evidence type="ECO:0000313" key="12">
    <source>
        <dbReference type="EMBL" id="ACL55919.1"/>
    </source>
</evidence>
<evidence type="ECO:0000256" key="9">
    <source>
        <dbReference type="RuleBase" id="RU364072"/>
    </source>
</evidence>
<comment type="pathway">
    <text evidence="2 9">Lipid metabolism; fatty acid biosynthesis.</text>
</comment>
<sequence length="141" mass="14364">MDLTRIKALIDVMAASPIAELELSEPGTRLRLVKGPDAPTAAGSPAPQESPSPAAPPEPVAPLEHIVTSPMPGTVYLSVSPGAPPFVTVGETVEAGRTLALVEAMKTLTPVTADRAGVVARVFVDNATSVQAGDPLFAFAA</sequence>
<comment type="function">
    <text evidence="1 9">This protein is a component of the acetyl coenzyme A carboxylase complex; first, biotin carboxylase catalyzes the carboxylation of the carrier protein and then the transcarboxylase transfers the carboxyl group to form malonyl-CoA.</text>
</comment>
<dbReference type="RefSeq" id="WP_015927621.1">
    <property type="nucleotide sequence ID" value="NC_011894.1"/>
</dbReference>
<dbReference type="Pfam" id="PF00364">
    <property type="entry name" value="Biotin_lipoyl"/>
    <property type="match status" value="1"/>
</dbReference>
<dbReference type="HOGENOM" id="CLU_016733_3_1_5"/>